<evidence type="ECO:0000259" key="3">
    <source>
        <dbReference type="SMART" id="SM00899"/>
    </source>
</evidence>
<evidence type="ECO:0000256" key="1">
    <source>
        <dbReference type="ARBA" id="ARBA00023004"/>
    </source>
</evidence>
<dbReference type="InterPro" id="IPR038157">
    <property type="entry name" value="FeoA_core_dom"/>
</dbReference>
<dbReference type="InterPro" id="IPR008988">
    <property type="entry name" value="Transcriptional_repressor_C"/>
</dbReference>
<reference evidence="4 5" key="1">
    <citation type="submission" date="2012-06" db="EMBL/GenBank/DDBJ databases">
        <title>Complete sequence of Thiocystis violascens DSM 198.</title>
        <authorList>
            <consortium name="US DOE Joint Genome Institute"/>
            <person name="Lucas S."/>
            <person name="Han J."/>
            <person name="Lapidus A."/>
            <person name="Cheng J.-F."/>
            <person name="Goodwin L."/>
            <person name="Pitluck S."/>
            <person name="Peters L."/>
            <person name="Ovchinnikova G."/>
            <person name="Teshima H."/>
            <person name="Detter J.C."/>
            <person name="Han C."/>
            <person name="Tapia R."/>
            <person name="Land M."/>
            <person name="Hauser L."/>
            <person name="Kyrpides N."/>
            <person name="Ivanova N."/>
            <person name="Pagani I."/>
            <person name="Vogl K."/>
            <person name="Liu Z."/>
            <person name="Frigaard N.-U."/>
            <person name="Bryant D."/>
            <person name="Woyke T."/>
        </authorList>
    </citation>
    <scope>NUCLEOTIDE SEQUENCE [LARGE SCALE GENOMIC DNA]</scope>
    <source>
        <strain evidence="5">ATCC 17096 / DSM 198 / 6111</strain>
    </source>
</reference>
<feature type="domain" description="Ferrous iron transporter FeoA-like" evidence="3">
    <location>
        <begin position="8"/>
        <end position="78"/>
    </location>
</feature>
<sequence length="109" mass="11528">MPQPADLIRLTELPHDTPARLAEIRGGRHLTRRLMALGLRQGSLLQVLQQRGQGLVLASGEARIAVGTGIADKLWVALGAAPTEDDPARLSALRDGAADPNPVDTQPGQ</sequence>
<feature type="region of interest" description="Disordered" evidence="2">
    <location>
        <begin position="86"/>
        <end position="109"/>
    </location>
</feature>
<dbReference type="KEGG" id="tvi:Thivi_1629"/>
<protein>
    <submittedName>
        <fullName evidence="4">Fe2+ transport system protein A</fullName>
    </submittedName>
</protein>
<dbReference type="RefSeq" id="WP_014778076.1">
    <property type="nucleotide sequence ID" value="NC_018012.1"/>
</dbReference>
<dbReference type="Gene3D" id="2.30.30.90">
    <property type="match status" value="1"/>
</dbReference>
<dbReference type="STRING" id="765911.Thivi_1629"/>
<organism evidence="4 5">
    <name type="scientific">Thiocystis violascens (strain ATCC 17096 / DSM 198 / 6111)</name>
    <name type="common">Chromatium violascens</name>
    <dbReference type="NCBI Taxonomy" id="765911"/>
    <lineage>
        <taxon>Bacteria</taxon>
        <taxon>Pseudomonadati</taxon>
        <taxon>Pseudomonadota</taxon>
        <taxon>Gammaproteobacteria</taxon>
        <taxon>Chromatiales</taxon>
        <taxon>Chromatiaceae</taxon>
        <taxon>Thiocystis</taxon>
    </lineage>
</organism>
<dbReference type="OrthoDB" id="5772942at2"/>
<gene>
    <name evidence="4" type="ordered locus">Thivi_1629</name>
</gene>
<dbReference type="Proteomes" id="UP000006062">
    <property type="component" value="Chromosome"/>
</dbReference>
<evidence type="ECO:0000256" key="2">
    <source>
        <dbReference type="SAM" id="MobiDB-lite"/>
    </source>
</evidence>
<dbReference type="EMBL" id="CP003154">
    <property type="protein sequence ID" value="AFL73612.1"/>
    <property type="molecule type" value="Genomic_DNA"/>
</dbReference>
<dbReference type="Pfam" id="PF04023">
    <property type="entry name" value="FeoA"/>
    <property type="match status" value="1"/>
</dbReference>
<name>I3Y9E4_THIV6</name>
<dbReference type="InterPro" id="IPR007167">
    <property type="entry name" value="Fe-transptr_FeoA-like"/>
</dbReference>
<evidence type="ECO:0000313" key="4">
    <source>
        <dbReference type="EMBL" id="AFL73612.1"/>
    </source>
</evidence>
<accession>I3Y9E4</accession>
<evidence type="ECO:0000313" key="5">
    <source>
        <dbReference type="Proteomes" id="UP000006062"/>
    </source>
</evidence>
<proteinExistence type="predicted"/>
<dbReference type="HOGENOM" id="CLU_2182781_0_0_6"/>
<keyword evidence="5" id="KW-1185">Reference proteome</keyword>
<keyword evidence="1" id="KW-0408">Iron</keyword>
<dbReference type="AlphaFoldDB" id="I3Y9E4"/>
<dbReference type="SUPFAM" id="SSF50037">
    <property type="entry name" value="C-terminal domain of transcriptional repressors"/>
    <property type="match status" value="1"/>
</dbReference>
<dbReference type="eggNOG" id="COG1918">
    <property type="taxonomic scope" value="Bacteria"/>
</dbReference>
<dbReference type="GO" id="GO:0046914">
    <property type="term" value="F:transition metal ion binding"/>
    <property type="evidence" value="ECO:0007669"/>
    <property type="project" value="InterPro"/>
</dbReference>
<dbReference type="SMART" id="SM00899">
    <property type="entry name" value="FeoA"/>
    <property type="match status" value="1"/>
</dbReference>